<feature type="compositionally biased region" description="Polar residues" evidence="1">
    <location>
        <begin position="137"/>
        <end position="146"/>
    </location>
</feature>
<gene>
    <name evidence="3" type="ORF">SCHPADRAFT_935576</name>
</gene>
<organism evidence="3 4">
    <name type="scientific">Schizopora paradoxa</name>
    <dbReference type="NCBI Taxonomy" id="27342"/>
    <lineage>
        <taxon>Eukaryota</taxon>
        <taxon>Fungi</taxon>
        <taxon>Dikarya</taxon>
        <taxon>Basidiomycota</taxon>
        <taxon>Agaricomycotina</taxon>
        <taxon>Agaricomycetes</taxon>
        <taxon>Hymenochaetales</taxon>
        <taxon>Schizoporaceae</taxon>
        <taxon>Schizopora</taxon>
    </lineage>
</organism>
<dbReference type="AlphaFoldDB" id="A0A0H2S4V7"/>
<dbReference type="PROSITE" id="PS50048">
    <property type="entry name" value="ZN2_CY6_FUNGAL_2"/>
    <property type="match status" value="1"/>
</dbReference>
<dbReference type="GO" id="GO:0008270">
    <property type="term" value="F:zinc ion binding"/>
    <property type="evidence" value="ECO:0007669"/>
    <property type="project" value="InterPro"/>
</dbReference>
<evidence type="ECO:0000259" key="2">
    <source>
        <dbReference type="PROSITE" id="PS50048"/>
    </source>
</evidence>
<dbReference type="GO" id="GO:0000981">
    <property type="term" value="F:DNA-binding transcription factor activity, RNA polymerase II-specific"/>
    <property type="evidence" value="ECO:0007669"/>
    <property type="project" value="InterPro"/>
</dbReference>
<evidence type="ECO:0000313" key="3">
    <source>
        <dbReference type="EMBL" id="KLO19252.1"/>
    </source>
</evidence>
<dbReference type="Proteomes" id="UP000053477">
    <property type="component" value="Unassembled WGS sequence"/>
</dbReference>
<proteinExistence type="predicted"/>
<accession>A0A0H2S4V7</accession>
<feature type="region of interest" description="Disordered" evidence="1">
    <location>
        <begin position="131"/>
        <end position="156"/>
    </location>
</feature>
<feature type="domain" description="Zn(2)-C6 fungal-type" evidence="2">
    <location>
        <begin position="58"/>
        <end position="92"/>
    </location>
</feature>
<keyword evidence="4" id="KW-1185">Reference proteome</keyword>
<dbReference type="InParanoid" id="A0A0H2S4V7"/>
<name>A0A0H2S4V7_9AGAM</name>
<evidence type="ECO:0000256" key="1">
    <source>
        <dbReference type="SAM" id="MobiDB-lite"/>
    </source>
</evidence>
<protein>
    <recommendedName>
        <fullName evidence="2">Zn(2)-C6 fungal-type domain-containing protein</fullName>
    </recommendedName>
</protein>
<dbReference type="InterPro" id="IPR001138">
    <property type="entry name" value="Zn2Cys6_DnaBD"/>
</dbReference>
<dbReference type="EMBL" id="KQ085888">
    <property type="protein sequence ID" value="KLO19252.1"/>
    <property type="molecule type" value="Genomic_DNA"/>
</dbReference>
<evidence type="ECO:0000313" key="4">
    <source>
        <dbReference type="Proteomes" id="UP000053477"/>
    </source>
</evidence>
<sequence>MDYNLVPFIIPPPSPMPNLNLQNNTTRTKAGQAQMLGTQTLEVTVDRRKRRSQRNRAPCGGCSARKIRCVRVSDLDQPSLCKACKRRGLNICEPHLPWKVARERIKLCPSDSHSRSSSISTKTNVAGKPMRPLQVLDPTTSTSSTLQRDHATSGGQPVMLRHQSPEHLAAETFAWTFDNDPTAGSASLIGQSLLQSLSGYDVPFQMFNL</sequence>
<reference evidence="3 4" key="1">
    <citation type="submission" date="2015-04" db="EMBL/GenBank/DDBJ databases">
        <title>Complete genome sequence of Schizopora paradoxa KUC8140, a cosmopolitan wood degrader in East Asia.</title>
        <authorList>
            <consortium name="DOE Joint Genome Institute"/>
            <person name="Min B."/>
            <person name="Park H."/>
            <person name="Jang Y."/>
            <person name="Kim J.-J."/>
            <person name="Kim K.H."/>
            <person name="Pangilinan J."/>
            <person name="Lipzen A."/>
            <person name="Riley R."/>
            <person name="Grigoriev I.V."/>
            <person name="Spatafora J.W."/>
            <person name="Choi I.-G."/>
        </authorList>
    </citation>
    <scope>NUCLEOTIDE SEQUENCE [LARGE SCALE GENOMIC DNA]</scope>
    <source>
        <strain evidence="3 4">KUC8140</strain>
    </source>
</reference>